<dbReference type="GO" id="GO:0005886">
    <property type="term" value="C:plasma membrane"/>
    <property type="evidence" value="ECO:0007669"/>
    <property type="project" value="UniProtKB-SubCell"/>
</dbReference>
<feature type="transmembrane region" description="Helical" evidence="4">
    <location>
        <begin position="12"/>
        <end position="33"/>
    </location>
</feature>
<evidence type="ECO:0000256" key="4">
    <source>
        <dbReference type="SAM" id="Phobius"/>
    </source>
</evidence>
<evidence type="ECO:0000256" key="2">
    <source>
        <dbReference type="ARBA" id="ARBA00022448"/>
    </source>
</evidence>
<proteinExistence type="predicted"/>
<dbReference type="AlphaFoldDB" id="A0A0F8WWL3"/>
<keyword evidence="2" id="KW-0813">Transport</keyword>
<dbReference type="EMBL" id="LAZR01062664">
    <property type="protein sequence ID" value="KKK61053.1"/>
    <property type="molecule type" value="Genomic_DNA"/>
</dbReference>
<name>A0A0F8WWL3_9ZZZZ</name>
<keyword evidence="4" id="KW-0812">Transmembrane</keyword>
<dbReference type="Pfam" id="PF19300">
    <property type="entry name" value="BPD_transp_1_N"/>
    <property type="match status" value="1"/>
</dbReference>
<keyword evidence="4" id="KW-0472">Membrane</keyword>
<evidence type="ECO:0000259" key="5">
    <source>
        <dbReference type="Pfam" id="PF19300"/>
    </source>
</evidence>
<sequence length="67" mass="7103">MGSVTRIILQRLVLGLLTLLVVSLVIFTAVNLLPGDFAEAVLGQGATPEAVASIRRDLGLDQNFAVR</sequence>
<keyword evidence="3" id="KW-1003">Cell membrane</keyword>
<comment type="subcellular location">
    <subcellularLocation>
        <location evidence="1">Cell membrane</location>
        <topology evidence="1">Multi-pass membrane protein</topology>
    </subcellularLocation>
</comment>
<dbReference type="PANTHER" id="PTHR43163:SF6">
    <property type="entry name" value="DIPEPTIDE TRANSPORT SYSTEM PERMEASE PROTEIN DPPB-RELATED"/>
    <property type="match status" value="1"/>
</dbReference>
<keyword evidence="4" id="KW-1133">Transmembrane helix</keyword>
<evidence type="ECO:0000256" key="1">
    <source>
        <dbReference type="ARBA" id="ARBA00004651"/>
    </source>
</evidence>
<reference evidence="6" key="1">
    <citation type="journal article" date="2015" name="Nature">
        <title>Complex archaea that bridge the gap between prokaryotes and eukaryotes.</title>
        <authorList>
            <person name="Spang A."/>
            <person name="Saw J.H."/>
            <person name="Jorgensen S.L."/>
            <person name="Zaremba-Niedzwiedzka K."/>
            <person name="Martijn J."/>
            <person name="Lind A.E."/>
            <person name="van Eijk R."/>
            <person name="Schleper C."/>
            <person name="Guy L."/>
            <person name="Ettema T.J."/>
        </authorList>
    </citation>
    <scope>NUCLEOTIDE SEQUENCE</scope>
</reference>
<evidence type="ECO:0000256" key="3">
    <source>
        <dbReference type="ARBA" id="ARBA00022475"/>
    </source>
</evidence>
<comment type="caution">
    <text evidence="6">The sequence shown here is derived from an EMBL/GenBank/DDBJ whole genome shotgun (WGS) entry which is preliminary data.</text>
</comment>
<feature type="non-terminal residue" evidence="6">
    <location>
        <position position="67"/>
    </location>
</feature>
<evidence type="ECO:0000313" key="6">
    <source>
        <dbReference type="EMBL" id="KKK61053.1"/>
    </source>
</evidence>
<dbReference type="InterPro" id="IPR045621">
    <property type="entry name" value="BPD_transp_1_N"/>
</dbReference>
<protein>
    <recommendedName>
        <fullName evidence="5">ABC transporter type 1 GsiC-like N-terminal domain-containing protein</fullName>
    </recommendedName>
</protein>
<organism evidence="6">
    <name type="scientific">marine sediment metagenome</name>
    <dbReference type="NCBI Taxonomy" id="412755"/>
    <lineage>
        <taxon>unclassified sequences</taxon>
        <taxon>metagenomes</taxon>
        <taxon>ecological metagenomes</taxon>
    </lineage>
</organism>
<accession>A0A0F8WWL3</accession>
<feature type="domain" description="ABC transporter type 1 GsiC-like N-terminal" evidence="5">
    <location>
        <begin position="5"/>
        <end position="66"/>
    </location>
</feature>
<dbReference type="PANTHER" id="PTHR43163">
    <property type="entry name" value="DIPEPTIDE TRANSPORT SYSTEM PERMEASE PROTEIN DPPB-RELATED"/>
    <property type="match status" value="1"/>
</dbReference>
<gene>
    <name evidence="6" type="ORF">LCGC14_3018190</name>
</gene>